<dbReference type="GO" id="GO:0016020">
    <property type="term" value="C:membrane"/>
    <property type="evidence" value="ECO:0007669"/>
    <property type="project" value="InterPro"/>
</dbReference>
<name>A0A834HF34_RHOSS</name>
<dbReference type="GO" id="GO:0030527">
    <property type="term" value="F:structural constituent of chromatin"/>
    <property type="evidence" value="ECO:0007669"/>
    <property type="project" value="InterPro"/>
</dbReference>
<dbReference type="PROSITE" id="PS00046">
    <property type="entry name" value="HISTONE_H2A"/>
    <property type="match status" value="1"/>
</dbReference>
<dbReference type="GO" id="GO:0003677">
    <property type="term" value="F:DNA binding"/>
    <property type="evidence" value="ECO:0007669"/>
    <property type="project" value="UniProtKB-KW"/>
</dbReference>
<dbReference type="Gene3D" id="3.40.47.10">
    <property type="match status" value="1"/>
</dbReference>
<evidence type="ECO:0000259" key="15">
    <source>
        <dbReference type="Pfam" id="PF08392"/>
    </source>
</evidence>
<comment type="similarity">
    <text evidence="4 13">Belongs to the thiolase-like superfamily. Chalcone/stilbene synthases family.</text>
</comment>
<dbReference type="AlphaFoldDB" id="A0A834HF34"/>
<dbReference type="UniPathway" id="UPA00094"/>
<dbReference type="InterPro" id="IPR002119">
    <property type="entry name" value="Histone_H2A"/>
</dbReference>
<dbReference type="GO" id="GO:0000786">
    <property type="term" value="C:nucleosome"/>
    <property type="evidence" value="ECO:0007669"/>
    <property type="project" value="UniProtKB-KW"/>
</dbReference>
<dbReference type="OrthoDB" id="329835at2759"/>
<evidence type="ECO:0000256" key="6">
    <source>
        <dbReference type="ARBA" id="ARBA00022454"/>
    </source>
</evidence>
<comment type="caution">
    <text evidence="17">The sequence shown here is derived from an EMBL/GenBank/DDBJ whole genome shotgun (WGS) entry which is preliminary data.</text>
</comment>
<dbReference type="Pfam" id="PF00125">
    <property type="entry name" value="Histone"/>
    <property type="match status" value="1"/>
</dbReference>
<keyword evidence="8" id="KW-0238">DNA-binding</keyword>
<dbReference type="InterPro" id="IPR007125">
    <property type="entry name" value="H2A/H2B/H3"/>
</dbReference>
<reference evidence="17" key="1">
    <citation type="submission" date="2019-11" db="EMBL/GenBank/DDBJ databases">
        <authorList>
            <person name="Liu Y."/>
            <person name="Hou J."/>
            <person name="Li T.-Q."/>
            <person name="Guan C.-H."/>
            <person name="Wu X."/>
            <person name="Wu H.-Z."/>
            <person name="Ling F."/>
            <person name="Zhang R."/>
            <person name="Shi X.-G."/>
            <person name="Ren J.-P."/>
            <person name="Chen E.-F."/>
            <person name="Sun J.-M."/>
        </authorList>
    </citation>
    <scope>NUCLEOTIDE SEQUENCE</scope>
    <source>
        <strain evidence="17">Adult_tree_wgs_1</strain>
        <tissue evidence="17">Leaves</tissue>
    </source>
</reference>
<evidence type="ECO:0000313" key="17">
    <source>
        <dbReference type="EMBL" id="KAF7152603.1"/>
    </source>
</evidence>
<evidence type="ECO:0000259" key="14">
    <source>
        <dbReference type="Pfam" id="PF00125"/>
    </source>
</evidence>
<evidence type="ECO:0000256" key="4">
    <source>
        <dbReference type="ARBA" id="ARBA00005531"/>
    </source>
</evidence>
<proteinExistence type="inferred from homology"/>
<dbReference type="GO" id="GO:0009922">
    <property type="term" value="F:fatty acid elongase activity"/>
    <property type="evidence" value="ECO:0007669"/>
    <property type="project" value="UniProtKB-EC"/>
</dbReference>
<comment type="subcellular location">
    <subcellularLocation>
        <location evidence="2">Chromosome</location>
    </subcellularLocation>
    <subcellularLocation>
        <location evidence="1">Nucleus</location>
    </subcellularLocation>
</comment>
<evidence type="ECO:0000256" key="2">
    <source>
        <dbReference type="ARBA" id="ARBA00004286"/>
    </source>
</evidence>
<dbReference type="Proteomes" id="UP000626092">
    <property type="component" value="Unassembled WGS sequence"/>
</dbReference>
<feature type="domain" description="FAE" evidence="15">
    <location>
        <begin position="1"/>
        <end position="279"/>
    </location>
</feature>
<dbReference type="GO" id="GO:0006633">
    <property type="term" value="P:fatty acid biosynthetic process"/>
    <property type="evidence" value="ECO:0007669"/>
    <property type="project" value="UniProtKB-UniPathway"/>
</dbReference>
<evidence type="ECO:0000259" key="16">
    <source>
        <dbReference type="Pfam" id="PF08541"/>
    </source>
</evidence>
<evidence type="ECO:0000256" key="10">
    <source>
        <dbReference type="ARBA" id="ARBA00023269"/>
    </source>
</evidence>
<evidence type="ECO:0000256" key="7">
    <source>
        <dbReference type="ARBA" id="ARBA00022679"/>
    </source>
</evidence>
<comment type="pathway">
    <text evidence="3 13">Lipid metabolism; fatty acid biosynthesis.</text>
</comment>
<sequence length="504" mass="55216">MLDFACYKPPEAQTVTIEGAAARLRCFRNFFKDETLEFMRRTTARSGLSDSTYLPEGFFKDPPNTSMEYARREMEMAMFGAVDELLAKTKVRSRDVGIVVVNCCISCVAPSLSSMIVNRYKMKEGIVSYNLSGMGCTAGLVAVSLAKQLLQVYHNCYALVVSTESITQNAYTGNERSKFLINCAFRVGGAAILLSNRPSDQGSAKYRFLHAVRTHTACSDLSYRCVILDEDSEGYLGMTVTKDLLVAATAAIKSNLTALAPLVLPVSERVRYLLSHITRCLQAANTEPYVPCFKESFEHFLPHVGGKPVLDQLQRSLGLTEADMEASRMTLYRYGNTSSSSVWYELAYAEAKGRIGRGDRVWQMAFGSGFKCCSVVWRAIKTVDREEATNVWSDEIDELPVGLDHIAQFSYFSEPSKKMAGKGGKGLVAGKTTAAAAKDKGKKQAVSRSSCAGLQFPVGRIHRHLKSRTAANGRVGGTASVYSAAILEYLTAEVLELAGNAFEN</sequence>
<protein>
    <recommendedName>
        <fullName evidence="13">3-ketoacyl-CoA synthase</fullName>
        <ecNumber evidence="13">2.3.1.-</ecNumber>
    </recommendedName>
</protein>
<dbReference type="InterPro" id="IPR013601">
    <property type="entry name" value="FAE1_typ3_polyketide_synth"/>
</dbReference>
<dbReference type="PRINTS" id="PR00620">
    <property type="entry name" value="HISTONEH2A"/>
</dbReference>
<evidence type="ECO:0000256" key="3">
    <source>
        <dbReference type="ARBA" id="ARBA00005194"/>
    </source>
</evidence>
<feature type="domain" description="Core Histone H2A/H2B/H3" evidence="14">
    <location>
        <begin position="438"/>
        <end position="501"/>
    </location>
</feature>
<keyword evidence="6" id="KW-0158">Chromosome</keyword>
<keyword evidence="7 13" id="KW-0808">Transferase</keyword>
<feature type="domain" description="Beta-ketoacyl-[acyl-carrier-protein] synthase III C-terminal" evidence="16">
    <location>
        <begin position="296"/>
        <end position="378"/>
    </location>
</feature>
<evidence type="ECO:0000313" key="18">
    <source>
        <dbReference type="Proteomes" id="UP000626092"/>
    </source>
</evidence>
<dbReference type="InterPro" id="IPR012392">
    <property type="entry name" value="3-ktacl-CoA_syn"/>
</dbReference>
<dbReference type="EC" id="2.3.1.-" evidence="13"/>
<comment type="similarity">
    <text evidence="5">Belongs to the histone H2A family.</text>
</comment>
<dbReference type="GO" id="GO:0046982">
    <property type="term" value="F:protein heterodimerization activity"/>
    <property type="evidence" value="ECO:0007669"/>
    <property type="project" value="InterPro"/>
</dbReference>
<dbReference type="CDD" id="cd00074">
    <property type="entry name" value="HFD_H2A"/>
    <property type="match status" value="1"/>
</dbReference>
<dbReference type="InterPro" id="IPR032458">
    <property type="entry name" value="Histone_H2A_CS"/>
</dbReference>
<dbReference type="SUPFAM" id="SSF47113">
    <property type="entry name" value="Histone-fold"/>
    <property type="match status" value="1"/>
</dbReference>
<keyword evidence="18" id="KW-1185">Reference proteome</keyword>
<dbReference type="Pfam" id="PF08541">
    <property type="entry name" value="ACP_syn_III_C"/>
    <property type="match status" value="1"/>
</dbReference>
<comment type="catalytic activity">
    <reaction evidence="12">
        <text>a very-long-chain acyl-CoA + malonyl-CoA + H(+) = a very-long-chain 3-oxoacyl-CoA + CO2 + CoA</text>
        <dbReference type="Rhea" id="RHEA:32727"/>
        <dbReference type="ChEBI" id="CHEBI:15378"/>
        <dbReference type="ChEBI" id="CHEBI:16526"/>
        <dbReference type="ChEBI" id="CHEBI:57287"/>
        <dbReference type="ChEBI" id="CHEBI:57384"/>
        <dbReference type="ChEBI" id="CHEBI:90725"/>
        <dbReference type="ChEBI" id="CHEBI:90736"/>
        <dbReference type="EC" id="2.3.1.199"/>
    </reaction>
</comment>
<dbReference type="PANTHER" id="PTHR31561">
    <property type="entry name" value="3-KETOACYL-COA SYNTHASE"/>
    <property type="match status" value="1"/>
</dbReference>
<evidence type="ECO:0000256" key="9">
    <source>
        <dbReference type="ARBA" id="ARBA00023242"/>
    </source>
</evidence>
<dbReference type="SMART" id="SM00414">
    <property type="entry name" value="H2A"/>
    <property type="match status" value="1"/>
</dbReference>
<keyword evidence="9" id="KW-0539">Nucleus</keyword>
<evidence type="ECO:0000256" key="1">
    <source>
        <dbReference type="ARBA" id="ARBA00004123"/>
    </source>
</evidence>
<dbReference type="SUPFAM" id="SSF53901">
    <property type="entry name" value="Thiolase-like"/>
    <property type="match status" value="1"/>
</dbReference>
<organism evidence="17 18">
    <name type="scientific">Rhododendron simsii</name>
    <name type="common">Sims's rhododendron</name>
    <dbReference type="NCBI Taxonomy" id="118357"/>
    <lineage>
        <taxon>Eukaryota</taxon>
        <taxon>Viridiplantae</taxon>
        <taxon>Streptophyta</taxon>
        <taxon>Embryophyta</taxon>
        <taxon>Tracheophyta</taxon>
        <taxon>Spermatophyta</taxon>
        <taxon>Magnoliopsida</taxon>
        <taxon>eudicotyledons</taxon>
        <taxon>Gunneridae</taxon>
        <taxon>Pentapetalae</taxon>
        <taxon>asterids</taxon>
        <taxon>Ericales</taxon>
        <taxon>Ericaceae</taxon>
        <taxon>Ericoideae</taxon>
        <taxon>Rhodoreae</taxon>
        <taxon>Rhododendron</taxon>
    </lineage>
</organism>
<dbReference type="CDD" id="cd00831">
    <property type="entry name" value="CHS_like"/>
    <property type="match status" value="1"/>
</dbReference>
<evidence type="ECO:0000256" key="5">
    <source>
        <dbReference type="ARBA" id="ARBA00010691"/>
    </source>
</evidence>
<dbReference type="InterPro" id="IPR016039">
    <property type="entry name" value="Thiolase-like"/>
</dbReference>
<dbReference type="PIRSF" id="PIRSF036417">
    <property type="entry name" value="3-ktacl-CoA_syn"/>
    <property type="match status" value="1"/>
</dbReference>
<dbReference type="Pfam" id="PF08392">
    <property type="entry name" value="FAE1_CUT1_RppA"/>
    <property type="match status" value="1"/>
</dbReference>
<dbReference type="Gene3D" id="1.10.20.10">
    <property type="entry name" value="Histone, subunit A"/>
    <property type="match status" value="1"/>
</dbReference>
<evidence type="ECO:0000256" key="8">
    <source>
        <dbReference type="ARBA" id="ARBA00023125"/>
    </source>
</evidence>
<evidence type="ECO:0000256" key="11">
    <source>
        <dbReference type="ARBA" id="ARBA00023315"/>
    </source>
</evidence>
<accession>A0A834HF34</accession>
<gene>
    <name evidence="17" type="ORF">RHSIM_Rhsim01G0271000</name>
</gene>
<dbReference type="EMBL" id="WJXA01000001">
    <property type="protein sequence ID" value="KAF7152603.1"/>
    <property type="molecule type" value="Genomic_DNA"/>
</dbReference>
<keyword evidence="11 13" id="KW-0012">Acyltransferase</keyword>
<keyword evidence="10" id="KW-0544">Nucleosome core</keyword>
<dbReference type="InterPro" id="IPR009072">
    <property type="entry name" value="Histone-fold"/>
</dbReference>
<dbReference type="InterPro" id="IPR013747">
    <property type="entry name" value="ACP_syn_III_C"/>
</dbReference>
<evidence type="ECO:0000256" key="13">
    <source>
        <dbReference type="PIRNR" id="PIRNR036417"/>
    </source>
</evidence>
<dbReference type="GO" id="GO:0005634">
    <property type="term" value="C:nucleus"/>
    <property type="evidence" value="ECO:0007669"/>
    <property type="project" value="UniProtKB-SubCell"/>
</dbReference>
<evidence type="ECO:0000256" key="12">
    <source>
        <dbReference type="ARBA" id="ARBA00047375"/>
    </source>
</evidence>